<gene>
    <name evidence="2" type="ORF">QOZ94_000690</name>
</gene>
<evidence type="ECO:0008006" key="4">
    <source>
        <dbReference type="Google" id="ProtNLM"/>
    </source>
</evidence>
<dbReference type="RefSeq" id="WP_237344773.1">
    <property type="nucleotide sequence ID" value="NZ_JABWGX010000006.1"/>
</dbReference>
<keyword evidence="1" id="KW-0812">Transmembrane</keyword>
<reference evidence="2 3" key="1">
    <citation type="submission" date="2023-07" db="EMBL/GenBank/DDBJ databases">
        <title>Genomic Encyclopedia of Type Strains, Phase IV (KMG-IV): sequencing the most valuable type-strain genomes for metagenomic binning, comparative biology and taxonomic classification.</title>
        <authorList>
            <person name="Goeker M."/>
        </authorList>
    </citation>
    <scope>NUCLEOTIDE SEQUENCE [LARGE SCALE GENOMIC DNA]</scope>
    <source>
        <strain evidence="2 3">DSM 3770</strain>
    </source>
</reference>
<dbReference type="EMBL" id="JAUSVY010000001">
    <property type="protein sequence ID" value="MDQ0503920.1"/>
    <property type="molecule type" value="Genomic_DNA"/>
</dbReference>
<dbReference type="Proteomes" id="UP001241747">
    <property type="component" value="Unassembled WGS sequence"/>
</dbReference>
<protein>
    <recommendedName>
        <fullName evidence="4">DUF3309 domain-containing protein</fullName>
    </recommendedName>
</protein>
<sequence>MAAVLIIVLVVLTVAALPTWGYSERWGYGPGGVAAVLLVIVAALTLAGYI</sequence>
<dbReference type="InterPro" id="IPR021738">
    <property type="entry name" value="DUF3309"/>
</dbReference>
<keyword evidence="1" id="KW-1133">Transmembrane helix</keyword>
<feature type="transmembrane region" description="Helical" evidence="1">
    <location>
        <begin position="26"/>
        <end position="49"/>
    </location>
</feature>
<comment type="caution">
    <text evidence="2">The sequence shown here is derived from an EMBL/GenBank/DDBJ whole genome shotgun (WGS) entry which is preliminary data.</text>
</comment>
<evidence type="ECO:0000313" key="3">
    <source>
        <dbReference type="Proteomes" id="UP001241747"/>
    </source>
</evidence>
<evidence type="ECO:0000256" key="1">
    <source>
        <dbReference type="SAM" id="Phobius"/>
    </source>
</evidence>
<proteinExistence type="predicted"/>
<keyword evidence="3" id="KW-1185">Reference proteome</keyword>
<evidence type="ECO:0000313" key="2">
    <source>
        <dbReference type="EMBL" id="MDQ0503920.1"/>
    </source>
</evidence>
<name>A0ABU0L9W2_XANAG</name>
<dbReference type="Pfam" id="PF11752">
    <property type="entry name" value="DUF3309"/>
    <property type="match status" value="1"/>
</dbReference>
<keyword evidence="1" id="KW-0472">Membrane</keyword>
<accession>A0ABU0L9W2</accession>
<organism evidence="2 3">
    <name type="scientific">Xanthobacter agilis</name>
    <dbReference type="NCBI Taxonomy" id="47492"/>
    <lineage>
        <taxon>Bacteria</taxon>
        <taxon>Pseudomonadati</taxon>
        <taxon>Pseudomonadota</taxon>
        <taxon>Alphaproteobacteria</taxon>
        <taxon>Hyphomicrobiales</taxon>
        <taxon>Xanthobacteraceae</taxon>
        <taxon>Xanthobacter</taxon>
    </lineage>
</organism>